<proteinExistence type="predicted"/>
<organism evidence="1 2">
    <name type="scientific">Thalassotalea euphylliae</name>
    <dbReference type="NCBI Taxonomy" id="1655234"/>
    <lineage>
        <taxon>Bacteria</taxon>
        <taxon>Pseudomonadati</taxon>
        <taxon>Pseudomonadota</taxon>
        <taxon>Gammaproteobacteria</taxon>
        <taxon>Alteromonadales</taxon>
        <taxon>Colwelliaceae</taxon>
        <taxon>Thalassotalea</taxon>
    </lineage>
</organism>
<accession>A0A3E0UBD7</accession>
<dbReference type="Proteomes" id="UP000256999">
    <property type="component" value="Unassembled WGS sequence"/>
</dbReference>
<gene>
    <name evidence="1" type="ORF">DXX92_02515</name>
</gene>
<dbReference type="AlphaFoldDB" id="A0A3E0UBD7"/>
<comment type="caution">
    <text evidence="1">The sequence shown here is derived from an EMBL/GenBank/DDBJ whole genome shotgun (WGS) entry which is preliminary data.</text>
</comment>
<evidence type="ECO:0000313" key="1">
    <source>
        <dbReference type="EMBL" id="REL34311.1"/>
    </source>
</evidence>
<reference evidence="1 2" key="1">
    <citation type="submission" date="2018-08" db="EMBL/GenBank/DDBJ databases">
        <title>Thalassotalea euphylliae genome.</title>
        <authorList>
            <person name="Summers S."/>
            <person name="Rice S.A."/>
            <person name="Freckelton M.L."/>
            <person name="Nedved B.T."/>
            <person name="Hadfield M.G."/>
        </authorList>
    </citation>
    <scope>NUCLEOTIDE SEQUENCE [LARGE SCALE GENOMIC DNA]</scope>
    <source>
        <strain evidence="1 2">H2</strain>
    </source>
</reference>
<sequence>MKTCPNNNNDNLKKYSAIVLAVWLFALFIHTSHVQQDYIETLSQAELQTDCHFCQNSLDKPQDSLAKVTASQGVYRLKVLATIQFAQQTGTHFNPPLRAPPASLIS</sequence>
<evidence type="ECO:0000313" key="2">
    <source>
        <dbReference type="Proteomes" id="UP000256999"/>
    </source>
</evidence>
<protein>
    <submittedName>
        <fullName evidence="1">Uncharacterized protein</fullName>
    </submittedName>
</protein>
<dbReference type="EMBL" id="QUOV01000001">
    <property type="protein sequence ID" value="REL34311.1"/>
    <property type="molecule type" value="Genomic_DNA"/>
</dbReference>
<name>A0A3E0UBD7_9GAMM</name>